<feature type="compositionally biased region" description="Polar residues" evidence="1">
    <location>
        <begin position="234"/>
        <end position="246"/>
    </location>
</feature>
<proteinExistence type="predicted"/>
<gene>
    <name evidence="3" type="ORF">L596_019337</name>
</gene>
<evidence type="ECO:0000259" key="2">
    <source>
        <dbReference type="PROSITE" id="PS51076"/>
    </source>
</evidence>
<keyword evidence="4" id="KW-1185">Reference proteome</keyword>
<dbReference type="PANTHER" id="PTHR22742">
    <property type="entry name" value="EXPANSION, ISOFORM A-RELATED"/>
    <property type="match status" value="1"/>
</dbReference>
<name>A0A4U5MQ74_STECR</name>
<dbReference type="SUPFAM" id="SSF49879">
    <property type="entry name" value="SMAD/FHA domain"/>
    <property type="match status" value="1"/>
</dbReference>
<organism evidence="3 4">
    <name type="scientific">Steinernema carpocapsae</name>
    <name type="common">Entomopathogenic nematode</name>
    <dbReference type="NCBI Taxonomy" id="34508"/>
    <lineage>
        <taxon>Eukaryota</taxon>
        <taxon>Metazoa</taxon>
        <taxon>Ecdysozoa</taxon>
        <taxon>Nematoda</taxon>
        <taxon>Chromadorea</taxon>
        <taxon>Rhabditida</taxon>
        <taxon>Tylenchina</taxon>
        <taxon>Panagrolaimomorpha</taxon>
        <taxon>Strongyloidoidea</taxon>
        <taxon>Steinernematidae</taxon>
        <taxon>Steinernema</taxon>
    </lineage>
</organism>
<dbReference type="GO" id="GO:0006355">
    <property type="term" value="P:regulation of DNA-templated transcription"/>
    <property type="evidence" value="ECO:0007669"/>
    <property type="project" value="InterPro"/>
</dbReference>
<dbReference type="PANTHER" id="PTHR22742:SF2">
    <property type="entry name" value="EXPANSION, ISOFORM A-RELATED"/>
    <property type="match status" value="1"/>
</dbReference>
<dbReference type="AlphaFoldDB" id="A0A4U5MQ74"/>
<evidence type="ECO:0000256" key="1">
    <source>
        <dbReference type="SAM" id="MobiDB-lite"/>
    </source>
</evidence>
<dbReference type="Proteomes" id="UP000298663">
    <property type="component" value="Unassembled WGS sequence"/>
</dbReference>
<sequence>MPLNRSELIERLLAADSGAEDSFEELVNPGHRLRHWNCLDTFVKDNLSEVQSKLPNIENQIWGKLIVMERNYRTAKAYLRYQSILIDGSQNDFDGARLGLGRFSPDLSDKRIFYEYKRLDKGVEMQIDQKGNVWMSKNCDKPISVKTLCAPTIDSVGFDPVKVFDLGAFKEMVVRENRRPKPNVDRIFRLSTIHINLCSSVPSLLDSPSWLMLIHLIAVDMVSLLDLRKLPYTPTSRSPTCTSDLASSASSSHESYSHSPHQPPKFSKREESKPKSLPEGRQELLRREEV</sequence>
<dbReference type="InterPro" id="IPR008984">
    <property type="entry name" value="SMAD_FHA_dom_sf"/>
</dbReference>
<dbReference type="GO" id="GO:0050793">
    <property type="term" value="P:regulation of developmental process"/>
    <property type="evidence" value="ECO:0007669"/>
    <property type="project" value="UniProtKB-ARBA"/>
</dbReference>
<protein>
    <recommendedName>
        <fullName evidence="2">MH2 domain-containing protein</fullName>
    </recommendedName>
</protein>
<dbReference type="PROSITE" id="PS51076">
    <property type="entry name" value="MH2"/>
    <property type="match status" value="1"/>
</dbReference>
<feature type="region of interest" description="Disordered" evidence="1">
    <location>
        <begin position="234"/>
        <end position="290"/>
    </location>
</feature>
<feature type="domain" description="MH2" evidence="2">
    <location>
        <begin position="62"/>
        <end position="238"/>
    </location>
</feature>
<dbReference type="GO" id="GO:0009791">
    <property type="term" value="P:post-embryonic development"/>
    <property type="evidence" value="ECO:0007669"/>
    <property type="project" value="UniProtKB-ARBA"/>
</dbReference>
<reference evidence="3 4" key="2">
    <citation type="journal article" date="2019" name="G3 (Bethesda)">
        <title>Hybrid Assembly of the Genome of the Entomopathogenic Nematode Steinernema carpocapsae Identifies the X-Chromosome.</title>
        <authorList>
            <person name="Serra L."/>
            <person name="Macchietto M."/>
            <person name="Macias-Munoz A."/>
            <person name="McGill C.J."/>
            <person name="Rodriguez I.M."/>
            <person name="Rodriguez B."/>
            <person name="Murad R."/>
            <person name="Mortazavi A."/>
        </authorList>
    </citation>
    <scope>NUCLEOTIDE SEQUENCE [LARGE SCALE GENOMIC DNA]</scope>
    <source>
        <strain evidence="3 4">ALL</strain>
    </source>
</reference>
<dbReference type="InterPro" id="IPR001132">
    <property type="entry name" value="SMAD_dom_Dwarfin-type"/>
</dbReference>
<evidence type="ECO:0000313" key="4">
    <source>
        <dbReference type="Proteomes" id="UP000298663"/>
    </source>
</evidence>
<accession>A0A4U5MQ74</accession>
<dbReference type="Pfam" id="PF03166">
    <property type="entry name" value="MH2"/>
    <property type="match status" value="1"/>
</dbReference>
<reference evidence="3 4" key="1">
    <citation type="journal article" date="2015" name="Genome Biol.">
        <title>Comparative genomics of Steinernema reveals deeply conserved gene regulatory networks.</title>
        <authorList>
            <person name="Dillman A.R."/>
            <person name="Macchietto M."/>
            <person name="Porter C.F."/>
            <person name="Rogers A."/>
            <person name="Williams B."/>
            <person name="Antoshechkin I."/>
            <person name="Lee M.M."/>
            <person name="Goodwin Z."/>
            <person name="Lu X."/>
            <person name="Lewis E.E."/>
            <person name="Goodrich-Blair H."/>
            <person name="Stock S.P."/>
            <person name="Adams B.J."/>
            <person name="Sternberg P.W."/>
            <person name="Mortazavi A."/>
        </authorList>
    </citation>
    <scope>NUCLEOTIDE SEQUENCE [LARGE SCALE GENOMIC DNA]</scope>
    <source>
        <strain evidence="3 4">ALL</strain>
    </source>
</reference>
<dbReference type="Gene3D" id="2.60.200.10">
    <property type="match status" value="1"/>
</dbReference>
<dbReference type="OrthoDB" id="5973987at2759"/>
<feature type="compositionally biased region" description="Basic and acidic residues" evidence="1">
    <location>
        <begin position="267"/>
        <end position="290"/>
    </location>
</feature>
<dbReference type="InterPro" id="IPR017855">
    <property type="entry name" value="SMAD-like_dom_sf"/>
</dbReference>
<dbReference type="GO" id="GO:0051239">
    <property type="term" value="P:regulation of multicellular organismal process"/>
    <property type="evidence" value="ECO:0007669"/>
    <property type="project" value="UniProtKB-ARBA"/>
</dbReference>
<dbReference type="EMBL" id="AZBU02000006">
    <property type="protein sequence ID" value="TKR71797.1"/>
    <property type="molecule type" value="Genomic_DNA"/>
</dbReference>
<feature type="compositionally biased region" description="Low complexity" evidence="1">
    <location>
        <begin position="247"/>
        <end position="260"/>
    </location>
</feature>
<comment type="caution">
    <text evidence="3">The sequence shown here is derived from an EMBL/GenBank/DDBJ whole genome shotgun (WGS) entry which is preliminary data.</text>
</comment>
<evidence type="ECO:0000313" key="3">
    <source>
        <dbReference type="EMBL" id="TKR71797.1"/>
    </source>
</evidence>
<dbReference type="SMART" id="SM00524">
    <property type="entry name" value="DWB"/>
    <property type="match status" value="1"/>
</dbReference>